<feature type="region of interest" description="Disordered" evidence="3">
    <location>
        <begin position="1"/>
        <end position="22"/>
    </location>
</feature>
<dbReference type="FunFam" id="1.10.275.10:FF:000001">
    <property type="entry name" value="Fumarate hydratase, mitochondrial"/>
    <property type="match status" value="1"/>
</dbReference>
<dbReference type="GO" id="GO:0006108">
    <property type="term" value="P:malate metabolic process"/>
    <property type="evidence" value="ECO:0007669"/>
    <property type="project" value="TreeGrafter"/>
</dbReference>
<dbReference type="PANTHER" id="PTHR11444">
    <property type="entry name" value="ASPARTATEAMMONIA/ARGININOSUCCINATE/ADENYLOSUCCINATE LYASE"/>
    <property type="match status" value="1"/>
</dbReference>
<organism evidence="5 6">
    <name type="scientific">Spodoptera exigua</name>
    <name type="common">Beet armyworm</name>
    <name type="synonym">Noctua fulgens</name>
    <dbReference type="NCBI Taxonomy" id="7107"/>
    <lineage>
        <taxon>Eukaryota</taxon>
        <taxon>Metazoa</taxon>
        <taxon>Ecdysozoa</taxon>
        <taxon>Arthropoda</taxon>
        <taxon>Hexapoda</taxon>
        <taxon>Insecta</taxon>
        <taxon>Pterygota</taxon>
        <taxon>Neoptera</taxon>
        <taxon>Endopterygota</taxon>
        <taxon>Lepidoptera</taxon>
        <taxon>Glossata</taxon>
        <taxon>Ditrysia</taxon>
        <taxon>Noctuoidea</taxon>
        <taxon>Noctuidae</taxon>
        <taxon>Amphipyrinae</taxon>
        <taxon>Spodoptera</taxon>
    </lineage>
</organism>
<protein>
    <recommendedName>
        <fullName evidence="2">fumarate hydratase</fullName>
        <ecNumber evidence="2">4.2.1.2</ecNumber>
    </recommendedName>
</protein>
<evidence type="ECO:0000313" key="5">
    <source>
        <dbReference type="EMBL" id="KAH9640054.1"/>
    </source>
</evidence>
<dbReference type="Gene3D" id="1.10.275.10">
    <property type="entry name" value="Fumarase/aspartase (N-terminal domain)"/>
    <property type="match status" value="1"/>
</dbReference>
<dbReference type="EMBL" id="JACEFF010000296">
    <property type="protein sequence ID" value="KAH9640054.1"/>
    <property type="molecule type" value="Genomic_DNA"/>
</dbReference>
<evidence type="ECO:0000256" key="2">
    <source>
        <dbReference type="ARBA" id="ARBA00012921"/>
    </source>
</evidence>
<reference evidence="5" key="1">
    <citation type="journal article" date="2021" name="G3 (Bethesda)">
        <title>Genome and transcriptome analysis of the beet armyworm Spodoptera exigua reveals targets for pest control. .</title>
        <authorList>
            <person name="Simon S."/>
            <person name="Breeschoten T."/>
            <person name="Jansen H.J."/>
            <person name="Dirks R.P."/>
            <person name="Schranz M.E."/>
            <person name="Ros V.I.D."/>
        </authorList>
    </citation>
    <scope>NUCLEOTIDE SEQUENCE</scope>
    <source>
        <strain evidence="5">TB_SE_WUR_2020</strain>
    </source>
</reference>
<proteinExistence type="inferred from homology"/>
<accession>A0A922SK13</accession>
<dbReference type="PRINTS" id="PR00149">
    <property type="entry name" value="FUMRATELYASE"/>
</dbReference>
<dbReference type="InterPro" id="IPR000362">
    <property type="entry name" value="Fumarate_lyase_fam"/>
</dbReference>
<dbReference type="InterPro" id="IPR024083">
    <property type="entry name" value="Fumarase/histidase_N"/>
</dbReference>
<dbReference type="GO" id="GO:0004333">
    <property type="term" value="F:fumarate hydratase activity"/>
    <property type="evidence" value="ECO:0007669"/>
    <property type="project" value="UniProtKB-EC"/>
</dbReference>
<evidence type="ECO:0000259" key="4">
    <source>
        <dbReference type="Pfam" id="PF00206"/>
    </source>
</evidence>
<evidence type="ECO:0000313" key="6">
    <source>
        <dbReference type="Proteomes" id="UP000814243"/>
    </source>
</evidence>
<feature type="domain" description="Fumarate lyase N-terminal" evidence="4">
    <location>
        <begin position="24"/>
        <end position="325"/>
    </location>
</feature>
<dbReference type="EC" id="4.2.1.2" evidence="2"/>
<name>A0A922SK13_SPOEX</name>
<dbReference type="GO" id="GO:0006106">
    <property type="term" value="P:fumarate metabolic process"/>
    <property type="evidence" value="ECO:0007669"/>
    <property type="project" value="InterPro"/>
</dbReference>
<dbReference type="InterPro" id="IPR022761">
    <property type="entry name" value="Fumarate_lyase_N"/>
</dbReference>
<evidence type="ECO:0000256" key="3">
    <source>
        <dbReference type="SAM" id="MobiDB-lite"/>
    </source>
</evidence>
<dbReference type="PANTHER" id="PTHR11444:SF1">
    <property type="entry name" value="FUMARATE HYDRATASE, MITOCHONDRIAL"/>
    <property type="match status" value="1"/>
</dbReference>
<dbReference type="AlphaFoldDB" id="A0A922SK13"/>
<dbReference type="InterPro" id="IPR005677">
    <property type="entry name" value="Fum_hydII"/>
</dbReference>
<comment type="similarity">
    <text evidence="1">Belongs to the class-II fumarase/aspartase family. Fumarase subfamily.</text>
</comment>
<dbReference type="GO" id="GO:0005739">
    <property type="term" value="C:mitochondrion"/>
    <property type="evidence" value="ECO:0007669"/>
    <property type="project" value="TreeGrafter"/>
</dbReference>
<dbReference type="Gene3D" id="1.20.200.10">
    <property type="entry name" value="Fumarase/aspartase (Central domain)"/>
    <property type="match status" value="1"/>
</dbReference>
<gene>
    <name evidence="5" type="ORF">HF086_017615</name>
</gene>
<dbReference type="Pfam" id="PF00206">
    <property type="entry name" value="Lyase_1"/>
    <property type="match status" value="1"/>
</dbReference>
<evidence type="ECO:0000256" key="1">
    <source>
        <dbReference type="ARBA" id="ARBA00009084"/>
    </source>
</evidence>
<comment type="caution">
    <text evidence="5">The sequence shown here is derived from an EMBL/GenBank/DDBJ whole genome shotgun (WGS) entry which is preliminary data.</text>
</comment>
<dbReference type="GO" id="GO:0006099">
    <property type="term" value="P:tricarboxylic acid cycle"/>
    <property type="evidence" value="ECO:0007669"/>
    <property type="project" value="TreeGrafter"/>
</dbReference>
<dbReference type="Proteomes" id="UP000814243">
    <property type="component" value="Unassembled WGS sequence"/>
</dbReference>
<dbReference type="InterPro" id="IPR008948">
    <property type="entry name" value="L-Aspartase-like"/>
</dbReference>
<dbReference type="SUPFAM" id="SSF48557">
    <property type="entry name" value="L-aspartase-like"/>
    <property type="match status" value="1"/>
</dbReference>
<sequence>MSCPICTAAKGSSRGMRKEKDTMGELDVPDDRLYGSQTMRSIMNFPIGGIEERMPLPVIIAMGILKKAAAKVNIEFGLDQKIAEAIMKACDDVISGKLYKEGHFPLIIWQTGSGTQSNMNTNEVIANRAIQILGGTLGSKKPVHPNDHVNKSQSSNDTYPTAMHIAVAMELRDRLMPGLVALRDTLEAKSKEFDKIIKIGSGYATQLTFAIERVCSTLPRLHYLALGGTAVGTGLNTRVGFAEKCAAEIASITGIPFETAPNKFEALAAHDSMVEVSGALNVAAVSLMKIVNDIRFLASGPRCGLGKVNPTQCEALTMIAAQVMGNHVACTIGGSNGHFELNVFKPMMVANVLRSITLLGKSNKIKGLHKITTRAR</sequence>